<dbReference type="Pfam" id="PF07755">
    <property type="entry name" value="DUF1611"/>
    <property type="match status" value="1"/>
</dbReference>
<dbReference type="PANTHER" id="PTHR40690">
    <property type="entry name" value="GLL3100 PROTEIN"/>
    <property type="match status" value="1"/>
</dbReference>
<dbReference type="PANTHER" id="PTHR40690:SF1">
    <property type="entry name" value="DUF1611 DOMAIN-CONTAINING PROTEIN"/>
    <property type="match status" value="1"/>
</dbReference>
<comment type="caution">
    <text evidence="2">The sequence shown here is derived from an EMBL/GenBank/DDBJ whole genome shotgun (WGS) entry which is preliminary data.</text>
</comment>
<name>A0A0F8W695_9ZZZZ</name>
<organism evidence="2">
    <name type="scientific">marine sediment metagenome</name>
    <dbReference type="NCBI Taxonomy" id="412755"/>
    <lineage>
        <taxon>unclassified sequences</taxon>
        <taxon>metagenomes</taxon>
        <taxon>ecological metagenomes</taxon>
    </lineage>
</organism>
<reference evidence="2" key="1">
    <citation type="journal article" date="2015" name="Nature">
        <title>Complex archaea that bridge the gap between prokaryotes and eukaryotes.</title>
        <authorList>
            <person name="Spang A."/>
            <person name="Saw J.H."/>
            <person name="Jorgensen S.L."/>
            <person name="Zaremba-Niedzwiedzka K."/>
            <person name="Martijn J."/>
            <person name="Lind A.E."/>
            <person name="van Eijk R."/>
            <person name="Schleper C."/>
            <person name="Guy L."/>
            <person name="Ettema T.J."/>
        </authorList>
    </citation>
    <scope>NUCLEOTIDE SEQUENCE</scope>
</reference>
<dbReference type="InterPro" id="IPR027417">
    <property type="entry name" value="P-loop_NTPase"/>
</dbReference>
<accession>A0A0F8W695</accession>
<sequence>DLIDIRNSKPRNELNFWKGEILSVKAPRIAVLGTDCNLGKRTTAQLLVDNCLENGIKAEMIFTGQTGWLQGGKYGFILDTTMNDFVSGELEYAITTCDKKESPDVIFLEGQSALRNPSGPCGSELIVSGKADGVILQYGPGYRYYQGFEEIGWEIGSVRDEMELVRLYGSEVMAITLNMTGIDPGKEKEVEEQIRDSVRIPVVNVMRDGTDELFSLVESLIKKFKKA</sequence>
<protein>
    <recommendedName>
        <fullName evidence="1">D-glutamate N-acetyltransferase-like C-terminal domain-containing protein</fullName>
    </recommendedName>
</protein>
<gene>
    <name evidence="2" type="ORF">LCGC14_3108040</name>
</gene>
<proteinExistence type="predicted"/>
<evidence type="ECO:0000259" key="1">
    <source>
        <dbReference type="Pfam" id="PF07755"/>
    </source>
</evidence>
<feature type="non-terminal residue" evidence="2">
    <location>
        <position position="1"/>
    </location>
</feature>
<evidence type="ECO:0000313" key="2">
    <source>
        <dbReference type="EMBL" id="KKK52128.1"/>
    </source>
</evidence>
<dbReference type="EMBL" id="LAZR01067178">
    <property type="protein sequence ID" value="KKK52128.1"/>
    <property type="molecule type" value="Genomic_DNA"/>
</dbReference>
<feature type="domain" description="D-glutamate N-acetyltransferase-like C-terminal" evidence="1">
    <location>
        <begin position="16"/>
        <end position="213"/>
    </location>
</feature>
<dbReference type="InterPro" id="IPR011669">
    <property type="entry name" value="DgcN-like"/>
</dbReference>
<dbReference type="AlphaFoldDB" id="A0A0F8W695"/>
<dbReference type="SUPFAM" id="SSF52540">
    <property type="entry name" value="P-loop containing nucleoside triphosphate hydrolases"/>
    <property type="match status" value="1"/>
</dbReference>
<dbReference type="InterPro" id="IPR035086">
    <property type="entry name" value="DgcN-like_C"/>
</dbReference>
<dbReference type="Gene3D" id="3.40.50.300">
    <property type="entry name" value="P-loop containing nucleotide triphosphate hydrolases"/>
    <property type="match status" value="1"/>
</dbReference>